<proteinExistence type="predicted"/>
<sequence>MGSLPACPGWFNRLVSRVQAVYPSPLGGLPTGNCWLSPYFQGTGGPTIANRWFTFRNLRKSGSLYFSNFGFT</sequence>
<dbReference type="EMBL" id="AMZH03028010">
    <property type="protein sequence ID" value="RRT33888.1"/>
    <property type="molecule type" value="Genomic_DNA"/>
</dbReference>
<name>A0A426X329_ENSVE</name>
<gene>
    <name evidence="1" type="ORF">B296_00040768</name>
</gene>
<protein>
    <submittedName>
        <fullName evidence="1">Uncharacterized protein</fullName>
    </submittedName>
</protein>
<dbReference type="AlphaFoldDB" id="A0A426X329"/>
<comment type="caution">
    <text evidence="1">The sequence shown here is derived from an EMBL/GenBank/DDBJ whole genome shotgun (WGS) entry which is preliminary data.</text>
</comment>
<evidence type="ECO:0000313" key="2">
    <source>
        <dbReference type="Proteomes" id="UP000287651"/>
    </source>
</evidence>
<reference evidence="1 2" key="1">
    <citation type="journal article" date="2014" name="Agronomy (Basel)">
        <title>A Draft Genome Sequence for Ensete ventricosum, the Drought-Tolerant Tree Against Hunger.</title>
        <authorList>
            <person name="Harrison J."/>
            <person name="Moore K.A."/>
            <person name="Paszkiewicz K."/>
            <person name="Jones T."/>
            <person name="Grant M."/>
            <person name="Ambacheew D."/>
            <person name="Muzemil S."/>
            <person name="Studholme D.J."/>
        </authorList>
    </citation>
    <scope>NUCLEOTIDE SEQUENCE [LARGE SCALE GENOMIC DNA]</scope>
</reference>
<dbReference type="Proteomes" id="UP000287651">
    <property type="component" value="Unassembled WGS sequence"/>
</dbReference>
<accession>A0A426X329</accession>
<organism evidence="1 2">
    <name type="scientific">Ensete ventricosum</name>
    <name type="common">Abyssinian banana</name>
    <name type="synonym">Musa ensete</name>
    <dbReference type="NCBI Taxonomy" id="4639"/>
    <lineage>
        <taxon>Eukaryota</taxon>
        <taxon>Viridiplantae</taxon>
        <taxon>Streptophyta</taxon>
        <taxon>Embryophyta</taxon>
        <taxon>Tracheophyta</taxon>
        <taxon>Spermatophyta</taxon>
        <taxon>Magnoliopsida</taxon>
        <taxon>Liliopsida</taxon>
        <taxon>Zingiberales</taxon>
        <taxon>Musaceae</taxon>
        <taxon>Ensete</taxon>
    </lineage>
</organism>
<evidence type="ECO:0000313" key="1">
    <source>
        <dbReference type="EMBL" id="RRT33888.1"/>
    </source>
</evidence>